<dbReference type="PROSITE" id="PS50110">
    <property type="entry name" value="RESPONSE_REGULATORY"/>
    <property type="match status" value="1"/>
</dbReference>
<evidence type="ECO:0000259" key="6">
    <source>
        <dbReference type="PROSITE" id="PS50110"/>
    </source>
</evidence>
<dbReference type="PANTHER" id="PTHR48111:SF40">
    <property type="entry name" value="PHOSPHATE REGULON TRANSCRIPTIONAL REGULATORY PROTEIN PHOB"/>
    <property type="match status" value="1"/>
</dbReference>
<name>A0A2N1J221_9BACT</name>
<comment type="caution">
    <text evidence="8">The sequence shown here is derived from an EMBL/GenBank/DDBJ whole genome shotgun (WGS) entry which is preliminary data.</text>
</comment>
<proteinExistence type="predicted"/>
<dbReference type="InterPro" id="IPR036388">
    <property type="entry name" value="WH-like_DNA-bd_sf"/>
</dbReference>
<feature type="DNA-binding region" description="OmpR/PhoB-type" evidence="5">
    <location>
        <begin position="125"/>
        <end position="219"/>
    </location>
</feature>
<dbReference type="RefSeq" id="WP_101185015.1">
    <property type="nucleotide sequence ID" value="NZ_CP031218.1"/>
</dbReference>
<organism evidence="8 9">
    <name type="scientific">Malaciobacter halophilus</name>
    <dbReference type="NCBI Taxonomy" id="197482"/>
    <lineage>
        <taxon>Bacteria</taxon>
        <taxon>Pseudomonadati</taxon>
        <taxon>Campylobacterota</taxon>
        <taxon>Epsilonproteobacteria</taxon>
        <taxon>Campylobacterales</taxon>
        <taxon>Arcobacteraceae</taxon>
        <taxon>Malaciobacter</taxon>
    </lineage>
</organism>
<evidence type="ECO:0000256" key="2">
    <source>
        <dbReference type="ARBA" id="ARBA00023012"/>
    </source>
</evidence>
<dbReference type="Gene3D" id="3.40.50.2300">
    <property type="match status" value="1"/>
</dbReference>
<dbReference type="SMART" id="SM00862">
    <property type="entry name" value="Trans_reg_C"/>
    <property type="match status" value="1"/>
</dbReference>
<dbReference type="PANTHER" id="PTHR48111">
    <property type="entry name" value="REGULATOR OF RPOS"/>
    <property type="match status" value="1"/>
</dbReference>
<protein>
    <submittedName>
        <fullName evidence="8">DNA-binding response regulator</fullName>
    </submittedName>
</protein>
<dbReference type="KEGG" id="ahs:AHALO_1757"/>
<dbReference type="GO" id="GO:0000156">
    <property type="term" value="F:phosphorelay response regulator activity"/>
    <property type="evidence" value="ECO:0007669"/>
    <property type="project" value="TreeGrafter"/>
</dbReference>
<sequence length="221" mass="26084">MRLLLLEDDLEYKLSIKDYLESLGYEIDDFEDGEDALSAIHENKYHLLILDIRVPKMNGYEVVKSIRENNDNTPVIYITSLTDINNLSLGYELGCNDYIKKPFSPKELKYRVEQLIKLFYANENSKEIELKPNFTYDILKKQLFKDSIPIMLTKKETEVVFCLVSNKNQFISIEKLRSEVWEDKYICEADIRVCIKKIRDKTSKEFIVNQRGIGYKIVREE</sequence>
<dbReference type="SUPFAM" id="SSF52172">
    <property type="entry name" value="CheY-like"/>
    <property type="match status" value="1"/>
</dbReference>
<dbReference type="PROSITE" id="PS51755">
    <property type="entry name" value="OMPR_PHOB"/>
    <property type="match status" value="1"/>
</dbReference>
<dbReference type="OrthoDB" id="8912111at2"/>
<dbReference type="SMART" id="SM00448">
    <property type="entry name" value="REC"/>
    <property type="match status" value="1"/>
</dbReference>
<evidence type="ECO:0000259" key="7">
    <source>
        <dbReference type="PROSITE" id="PS51755"/>
    </source>
</evidence>
<dbReference type="Pfam" id="PF00486">
    <property type="entry name" value="Trans_reg_C"/>
    <property type="match status" value="1"/>
</dbReference>
<dbReference type="EMBL" id="NXIF01000032">
    <property type="protein sequence ID" value="PKI80605.1"/>
    <property type="molecule type" value="Genomic_DNA"/>
</dbReference>
<evidence type="ECO:0000313" key="8">
    <source>
        <dbReference type="EMBL" id="PKI80605.1"/>
    </source>
</evidence>
<keyword evidence="2" id="KW-0902">Two-component regulatory system</keyword>
<dbReference type="GO" id="GO:0000976">
    <property type="term" value="F:transcription cis-regulatory region binding"/>
    <property type="evidence" value="ECO:0007669"/>
    <property type="project" value="TreeGrafter"/>
</dbReference>
<dbReference type="InterPro" id="IPR039420">
    <property type="entry name" value="WalR-like"/>
</dbReference>
<dbReference type="Gene3D" id="1.10.10.10">
    <property type="entry name" value="Winged helix-like DNA-binding domain superfamily/Winged helix DNA-binding domain"/>
    <property type="match status" value="1"/>
</dbReference>
<dbReference type="Proteomes" id="UP000233248">
    <property type="component" value="Unassembled WGS sequence"/>
</dbReference>
<dbReference type="InterPro" id="IPR011006">
    <property type="entry name" value="CheY-like_superfamily"/>
</dbReference>
<evidence type="ECO:0000313" key="9">
    <source>
        <dbReference type="Proteomes" id="UP000233248"/>
    </source>
</evidence>
<keyword evidence="9" id="KW-1185">Reference proteome</keyword>
<evidence type="ECO:0000256" key="3">
    <source>
        <dbReference type="ARBA" id="ARBA00023125"/>
    </source>
</evidence>
<dbReference type="CDD" id="cd00383">
    <property type="entry name" value="trans_reg_C"/>
    <property type="match status" value="1"/>
</dbReference>
<dbReference type="GO" id="GO:0005829">
    <property type="term" value="C:cytosol"/>
    <property type="evidence" value="ECO:0007669"/>
    <property type="project" value="TreeGrafter"/>
</dbReference>
<dbReference type="AlphaFoldDB" id="A0A2N1J221"/>
<keyword evidence="1 4" id="KW-0597">Phosphoprotein</keyword>
<keyword evidence="3 5" id="KW-0238">DNA-binding</keyword>
<dbReference type="CDD" id="cd17574">
    <property type="entry name" value="REC_OmpR"/>
    <property type="match status" value="1"/>
</dbReference>
<evidence type="ECO:0000256" key="5">
    <source>
        <dbReference type="PROSITE-ProRule" id="PRU01091"/>
    </source>
</evidence>
<feature type="domain" description="OmpR/PhoB-type" evidence="7">
    <location>
        <begin position="125"/>
        <end position="219"/>
    </location>
</feature>
<evidence type="ECO:0000256" key="1">
    <source>
        <dbReference type="ARBA" id="ARBA00022553"/>
    </source>
</evidence>
<dbReference type="InterPro" id="IPR001789">
    <property type="entry name" value="Sig_transdc_resp-reg_receiver"/>
</dbReference>
<gene>
    <name evidence="8" type="ORF">CP960_08635</name>
</gene>
<evidence type="ECO:0000256" key="4">
    <source>
        <dbReference type="PROSITE-ProRule" id="PRU00169"/>
    </source>
</evidence>
<reference evidence="8 9" key="1">
    <citation type="submission" date="2017-09" db="EMBL/GenBank/DDBJ databases">
        <title>Genomics of the genus Arcobacter.</title>
        <authorList>
            <person name="Perez-Cataluna A."/>
            <person name="Figueras M.J."/>
            <person name="Salas-Masso N."/>
        </authorList>
    </citation>
    <scope>NUCLEOTIDE SEQUENCE [LARGE SCALE GENOMIC DNA]</scope>
    <source>
        <strain evidence="8 9">DSM 18005</strain>
    </source>
</reference>
<accession>A0A2N1J221</accession>
<dbReference type="GO" id="GO:0006355">
    <property type="term" value="P:regulation of DNA-templated transcription"/>
    <property type="evidence" value="ECO:0007669"/>
    <property type="project" value="InterPro"/>
</dbReference>
<feature type="modified residue" description="4-aspartylphosphate" evidence="4">
    <location>
        <position position="51"/>
    </location>
</feature>
<dbReference type="Pfam" id="PF00072">
    <property type="entry name" value="Response_reg"/>
    <property type="match status" value="1"/>
</dbReference>
<feature type="domain" description="Response regulatory" evidence="6">
    <location>
        <begin position="2"/>
        <end position="116"/>
    </location>
</feature>
<dbReference type="InterPro" id="IPR001867">
    <property type="entry name" value="OmpR/PhoB-type_DNA-bd"/>
</dbReference>
<dbReference type="GO" id="GO:0032993">
    <property type="term" value="C:protein-DNA complex"/>
    <property type="evidence" value="ECO:0007669"/>
    <property type="project" value="TreeGrafter"/>
</dbReference>